<gene>
    <name evidence="10" type="ORF">N7468_006301</name>
</gene>
<evidence type="ECO:0000256" key="3">
    <source>
        <dbReference type="ARBA" id="ARBA00022478"/>
    </source>
</evidence>
<accession>A0A9W9NRY6</accession>
<keyword evidence="6 7" id="KW-0539">Nucleus</keyword>
<evidence type="ECO:0000313" key="11">
    <source>
        <dbReference type="Proteomes" id="UP001150941"/>
    </source>
</evidence>
<evidence type="ECO:0000256" key="8">
    <source>
        <dbReference type="SAM" id="MobiDB-lite"/>
    </source>
</evidence>
<dbReference type="Gene3D" id="3.30.1490.120">
    <property type="entry name" value="RNA polymerase Rpb7-like, N-terminal domain"/>
    <property type="match status" value="1"/>
</dbReference>
<feature type="domain" description="RPA43 OB" evidence="9">
    <location>
        <begin position="196"/>
        <end position="331"/>
    </location>
</feature>
<dbReference type="InterPro" id="IPR041178">
    <property type="entry name" value="RPA43_OB"/>
</dbReference>
<dbReference type="AlphaFoldDB" id="A0A9W9NRY6"/>
<comment type="similarity">
    <text evidence="2">Belongs to the eukaryotic RPA43 RNA polymerase subunit family.</text>
</comment>
<evidence type="ECO:0000256" key="6">
    <source>
        <dbReference type="ARBA" id="ARBA00023242"/>
    </source>
</evidence>
<dbReference type="Gene3D" id="2.40.50.1060">
    <property type="match status" value="1"/>
</dbReference>
<dbReference type="GeneID" id="83202900"/>
<evidence type="ECO:0000256" key="2">
    <source>
        <dbReference type="ARBA" id="ARBA00005930"/>
    </source>
</evidence>
<dbReference type="RefSeq" id="XP_058328487.1">
    <property type="nucleotide sequence ID" value="XM_058475597.1"/>
</dbReference>
<dbReference type="GO" id="GO:0005736">
    <property type="term" value="C:RNA polymerase I complex"/>
    <property type="evidence" value="ECO:0007669"/>
    <property type="project" value="UniProtKB-ARBA"/>
</dbReference>
<keyword evidence="4" id="KW-0597">Phosphoprotein</keyword>
<reference evidence="10" key="1">
    <citation type="submission" date="2022-11" db="EMBL/GenBank/DDBJ databases">
        <authorList>
            <person name="Petersen C."/>
        </authorList>
    </citation>
    <scope>NUCLEOTIDE SEQUENCE</scope>
    <source>
        <strain evidence="10">IBT 19713</strain>
    </source>
</reference>
<evidence type="ECO:0000313" key="10">
    <source>
        <dbReference type="EMBL" id="KAJ5225076.1"/>
    </source>
</evidence>
<keyword evidence="3 7" id="KW-0240">DNA-directed RNA polymerase</keyword>
<evidence type="ECO:0000256" key="4">
    <source>
        <dbReference type="ARBA" id="ARBA00022553"/>
    </source>
</evidence>
<dbReference type="Pfam" id="PF17875">
    <property type="entry name" value="RPA43_OB"/>
    <property type="match status" value="1"/>
</dbReference>
<evidence type="ECO:0000256" key="7">
    <source>
        <dbReference type="RuleBase" id="RU369086"/>
    </source>
</evidence>
<comment type="subcellular location">
    <subcellularLocation>
        <location evidence="1">Nucleus</location>
        <location evidence="1">Nucleolus</location>
    </subcellularLocation>
</comment>
<comment type="caution">
    <text evidence="10">The sequence shown here is derived from an EMBL/GenBank/DDBJ whole genome shotgun (WGS) entry which is preliminary data.</text>
</comment>
<dbReference type="Proteomes" id="UP001150941">
    <property type="component" value="Unassembled WGS sequence"/>
</dbReference>
<dbReference type="FunFam" id="3.30.1490.120:FF:000004">
    <property type="entry name" value="RNA polymerase I subunit Rpa43"/>
    <property type="match status" value="1"/>
</dbReference>
<dbReference type="GO" id="GO:0006361">
    <property type="term" value="P:transcription initiation at RNA polymerase I promoter"/>
    <property type="evidence" value="ECO:0007669"/>
    <property type="project" value="UniProtKB-ARBA"/>
</dbReference>
<evidence type="ECO:0000256" key="5">
    <source>
        <dbReference type="ARBA" id="ARBA00023163"/>
    </source>
</evidence>
<evidence type="ECO:0000256" key="1">
    <source>
        <dbReference type="ARBA" id="ARBA00004604"/>
    </source>
</evidence>
<dbReference type="PANTHER" id="PTHR12709:SF5">
    <property type="entry name" value="DNA-DIRECTED RNA POLYMERASE I SUBUNIT RPA43"/>
    <property type="match status" value="1"/>
</dbReference>
<dbReference type="CDD" id="cd04328">
    <property type="entry name" value="RNAP_I_Rpa43_N"/>
    <property type="match status" value="1"/>
</dbReference>
<dbReference type="OrthoDB" id="10250504at2759"/>
<name>A0A9W9NRY6_9EURO</name>
<feature type="region of interest" description="Disordered" evidence="8">
    <location>
        <begin position="241"/>
        <end position="291"/>
    </location>
</feature>
<feature type="compositionally biased region" description="Basic and acidic residues" evidence="8">
    <location>
        <begin position="371"/>
        <end position="384"/>
    </location>
</feature>
<sequence length="415" mass="46426">MQDEKKFLKEKKKSDIYFELHSSTEQREYKMAVEAMDIDTPPRASTEVERKRKSKNKDPSSPSKKRKADADKSSKSKSRDQKSISSQASAGAPDPESPFSLTKATLYLPLSPISISATHALSSLQAEHLSPLLLTYFPPLKGIVLAYSQASISSFPPSSQPKKHSDNPEPLTMAKTADEYGVLYVYLTATFLVFRPQRGQTLEGWVNVQSEGFLGAVVFNLFSVGIESNRLPRDWKWIAPGAEDESNAPNDVATTDDESSAGKAPVGFDAEKEHFQPGSVAEELDADEDEEEEVAASGYFRSVSGHRVRGTVKFRVVDIDVIPGSERDRGKQMAWLVQRRRLPQRNSRVIPITAAPVSSAPVVDIDLEPTETQREEKGKSEKKEKKVKKEKKEKEKKEKKEKKDKKEKKEKSKEK</sequence>
<organism evidence="10 11">
    <name type="scientific">Penicillium chermesinum</name>
    <dbReference type="NCBI Taxonomy" id="63820"/>
    <lineage>
        <taxon>Eukaryota</taxon>
        <taxon>Fungi</taxon>
        <taxon>Dikarya</taxon>
        <taxon>Ascomycota</taxon>
        <taxon>Pezizomycotina</taxon>
        <taxon>Eurotiomycetes</taxon>
        <taxon>Eurotiomycetidae</taxon>
        <taxon>Eurotiales</taxon>
        <taxon>Aspergillaceae</taxon>
        <taxon>Penicillium</taxon>
    </lineage>
</organism>
<dbReference type="PANTHER" id="PTHR12709">
    <property type="entry name" value="DNA-DIRECTED RNA POLYMERASE II, III"/>
    <property type="match status" value="1"/>
</dbReference>
<dbReference type="GO" id="GO:0006362">
    <property type="term" value="P:transcription elongation by RNA polymerase I"/>
    <property type="evidence" value="ECO:0007669"/>
    <property type="project" value="UniProtKB-ARBA"/>
</dbReference>
<dbReference type="EMBL" id="JAPQKS010000005">
    <property type="protein sequence ID" value="KAJ5225076.1"/>
    <property type="molecule type" value="Genomic_DNA"/>
</dbReference>
<feature type="compositionally biased region" description="Basic and acidic residues" evidence="8">
    <location>
        <begin position="68"/>
        <end position="82"/>
    </location>
</feature>
<protein>
    <recommendedName>
        <fullName evidence="7">DNA-directed RNA polymerase subunit</fullName>
    </recommendedName>
</protein>
<keyword evidence="11" id="KW-1185">Reference proteome</keyword>
<dbReference type="InterPro" id="IPR045113">
    <property type="entry name" value="Rpb7-like"/>
</dbReference>
<feature type="region of interest" description="Disordered" evidence="8">
    <location>
        <begin position="31"/>
        <end position="97"/>
    </location>
</feature>
<evidence type="ECO:0000259" key="9">
    <source>
        <dbReference type="Pfam" id="PF17875"/>
    </source>
</evidence>
<comment type="function">
    <text evidence="7">DNA-dependent RNA polymerase which catalyzes the transcription of DNA into RNA using the four ribonucleoside triphosphates as substrates.</text>
</comment>
<dbReference type="InterPro" id="IPR041901">
    <property type="entry name" value="RNAP_I_Rpa43_N"/>
</dbReference>
<feature type="compositionally biased region" description="Acidic residues" evidence="8">
    <location>
        <begin position="282"/>
        <end position="291"/>
    </location>
</feature>
<feature type="region of interest" description="Disordered" evidence="8">
    <location>
        <begin position="358"/>
        <end position="415"/>
    </location>
</feature>
<proteinExistence type="inferred from homology"/>
<dbReference type="InterPro" id="IPR036898">
    <property type="entry name" value="RNA_pol_Rpb7-like_N_sf"/>
</dbReference>
<reference evidence="10" key="2">
    <citation type="journal article" date="2023" name="IMA Fungus">
        <title>Comparative genomic study of the Penicillium genus elucidates a diverse pangenome and 15 lateral gene transfer events.</title>
        <authorList>
            <person name="Petersen C."/>
            <person name="Sorensen T."/>
            <person name="Nielsen M.R."/>
            <person name="Sondergaard T.E."/>
            <person name="Sorensen J.L."/>
            <person name="Fitzpatrick D.A."/>
            <person name="Frisvad J.C."/>
            <person name="Nielsen K.L."/>
        </authorList>
    </citation>
    <scope>NUCLEOTIDE SEQUENCE</scope>
    <source>
        <strain evidence="10">IBT 19713</strain>
    </source>
</reference>
<keyword evidence="5 7" id="KW-0804">Transcription</keyword>